<comment type="caution">
    <text evidence="2">The sequence shown here is derived from an EMBL/GenBank/DDBJ whole genome shotgun (WGS) entry which is preliminary data.</text>
</comment>
<evidence type="ECO:0000313" key="3">
    <source>
        <dbReference type="Proteomes" id="UP000485058"/>
    </source>
</evidence>
<dbReference type="EMBL" id="BLLF01006083">
    <property type="protein sequence ID" value="GFH31933.1"/>
    <property type="molecule type" value="Genomic_DNA"/>
</dbReference>
<feature type="non-terminal residue" evidence="2">
    <location>
        <position position="148"/>
    </location>
</feature>
<proteinExistence type="predicted"/>
<organism evidence="2 3">
    <name type="scientific">Haematococcus lacustris</name>
    <name type="common">Green alga</name>
    <name type="synonym">Haematococcus pluvialis</name>
    <dbReference type="NCBI Taxonomy" id="44745"/>
    <lineage>
        <taxon>Eukaryota</taxon>
        <taxon>Viridiplantae</taxon>
        <taxon>Chlorophyta</taxon>
        <taxon>core chlorophytes</taxon>
        <taxon>Chlorophyceae</taxon>
        <taxon>CS clade</taxon>
        <taxon>Chlamydomonadales</taxon>
        <taxon>Haematococcaceae</taxon>
        <taxon>Haematococcus</taxon>
    </lineage>
</organism>
<dbReference type="Proteomes" id="UP000485058">
    <property type="component" value="Unassembled WGS sequence"/>
</dbReference>
<name>A0A6A0AI36_HAELA</name>
<feature type="compositionally biased region" description="Low complexity" evidence="1">
    <location>
        <begin position="130"/>
        <end position="148"/>
    </location>
</feature>
<reference evidence="2 3" key="1">
    <citation type="submission" date="2020-02" db="EMBL/GenBank/DDBJ databases">
        <title>Draft genome sequence of Haematococcus lacustris strain NIES-144.</title>
        <authorList>
            <person name="Morimoto D."/>
            <person name="Nakagawa S."/>
            <person name="Yoshida T."/>
            <person name="Sawayama S."/>
        </authorList>
    </citation>
    <scope>NUCLEOTIDE SEQUENCE [LARGE SCALE GENOMIC DNA]</scope>
    <source>
        <strain evidence="2 3">NIES-144</strain>
    </source>
</reference>
<gene>
    <name evidence="2" type="ORF">HaLaN_31067</name>
</gene>
<feature type="non-terminal residue" evidence="2">
    <location>
        <position position="1"/>
    </location>
</feature>
<evidence type="ECO:0000313" key="2">
    <source>
        <dbReference type="EMBL" id="GFH31933.1"/>
    </source>
</evidence>
<keyword evidence="3" id="KW-1185">Reference proteome</keyword>
<evidence type="ECO:0000256" key="1">
    <source>
        <dbReference type="SAM" id="MobiDB-lite"/>
    </source>
</evidence>
<accession>A0A6A0AI36</accession>
<feature type="region of interest" description="Disordered" evidence="1">
    <location>
        <begin position="85"/>
        <end position="148"/>
    </location>
</feature>
<protein>
    <submittedName>
        <fullName evidence="2">Uncharacterized protein</fullName>
    </submittedName>
</protein>
<sequence length="148" mass="15019">MHSGVCVGDMATSQTELPTSVAGSLATSAASPVDACNPVLGIHRFASIISLAAVEGPAPSMSDCDGSCSRAASMPLQYQRYILTTEFNMPPKPTESGKKSGKRVRTSSEGASVSTPSFKTRALPESRRLTAAATPGSPGAASSAVSSL</sequence>
<feature type="compositionally biased region" description="Polar residues" evidence="1">
    <location>
        <begin position="107"/>
        <end position="118"/>
    </location>
</feature>
<dbReference type="AlphaFoldDB" id="A0A6A0AI36"/>